<organism evidence="1 2">
    <name type="scientific">Marinobacter salsuginis</name>
    <dbReference type="NCBI Taxonomy" id="418719"/>
    <lineage>
        <taxon>Bacteria</taxon>
        <taxon>Pseudomonadati</taxon>
        <taxon>Pseudomonadota</taxon>
        <taxon>Gammaproteobacteria</taxon>
        <taxon>Pseudomonadales</taxon>
        <taxon>Marinobacteraceae</taxon>
        <taxon>Marinobacter</taxon>
    </lineage>
</organism>
<accession>A0A5M3Q197</accession>
<evidence type="ECO:0000313" key="2">
    <source>
        <dbReference type="Proteomes" id="UP000387223"/>
    </source>
</evidence>
<sequence length="81" mass="9523">MNWRIDCSLRRNMLACRVRSDLRLRPYGFTEFEYSDKIVVEVIDARRRLEGILLEMLCGINRTMGKAMVIRTLTIARSTID</sequence>
<reference evidence="1 2" key="1">
    <citation type="journal article" date="2019" name="J. Gen. Appl. Microbiol.">
        <title>Aerobic degradation of cis-dichloroethene by the marine bacterium Marinobacter salsuginis strain 5N-3.</title>
        <authorList>
            <person name="Inoue Y."/>
            <person name="Fukunaga Y."/>
            <person name="Katsumata H."/>
            <person name="Ohji S."/>
            <person name="Hosoyama A."/>
            <person name="Mori K."/>
            <person name="Ando K."/>
        </authorList>
    </citation>
    <scope>NUCLEOTIDE SEQUENCE [LARGE SCALE GENOMIC DNA]</scope>
    <source>
        <strain evidence="1 2">NBRC 109114</strain>
    </source>
</reference>
<proteinExistence type="predicted"/>
<evidence type="ECO:0000313" key="1">
    <source>
        <dbReference type="EMBL" id="GBO89025.1"/>
    </source>
</evidence>
<dbReference type="EMBL" id="BGZI01000018">
    <property type="protein sequence ID" value="GBO89025.1"/>
    <property type="molecule type" value="Genomic_DNA"/>
</dbReference>
<name>A0A5M3Q197_9GAMM</name>
<dbReference type="AlphaFoldDB" id="A0A5M3Q197"/>
<comment type="caution">
    <text evidence="1">The sequence shown here is derived from an EMBL/GenBank/DDBJ whole genome shotgun (WGS) entry which is preliminary data.</text>
</comment>
<dbReference type="Proteomes" id="UP000387223">
    <property type="component" value="Unassembled WGS sequence"/>
</dbReference>
<gene>
    <name evidence="1" type="ORF">MSSD14B_26930</name>
</gene>
<protein>
    <submittedName>
        <fullName evidence="1">Uncharacterized protein</fullName>
    </submittedName>
</protein>